<evidence type="ECO:0008006" key="3">
    <source>
        <dbReference type="Google" id="ProtNLM"/>
    </source>
</evidence>
<sequence>MRPRDLLKIGRLVLDHGRWQGRQVVPSTWIEQSLVPRFATDVRDYRYARQWWAGTARWHGQAMPWHAAFGNGGQRLYLVPGLDLAIVTSAGAYDQQPTAIRVNNLVQEVIDSVER</sequence>
<evidence type="ECO:0000313" key="1">
    <source>
        <dbReference type="EMBL" id="NDK39065.1"/>
    </source>
</evidence>
<evidence type="ECO:0000313" key="2">
    <source>
        <dbReference type="Proteomes" id="UP001429354"/>
    </source>
</evidence>
<dbReference type="InterPro" id="IPR012338">
    <property type="entry name" value="Beta-lactam/transpept-like"/>
</dbReference>
<keyword evidence="2" id="KW-1185">Reference proteome</keyword>
<dbReference type="EMBL" id="QOVG01000005">
    <property type="protein sequence ID" value="NDK39065.1"/>
    <property type="molecule type" value="Genomic_DNA"/>
</dbReference>
<protein>
    <recommendedName>
        <fullName evidence="3">Beta-lactamase</fullName>
    </recommendedName>
</protein>
<organism evidence="1 2">
    <name type="scientific">Pseudoxanthomonas gei</name>
    <dbReference type="NCBI Taxonomy" id="1383030"/>
    <lineage>
        <taxon>Bacteria</taxon>
        <taxon>Pseudomonadati</taxon>
        <taxon>Pseudomonadota</taxon>
        <taxon>Gammaproteobacteria</taxon>
        <taxon>Lysobacterales</taxon>
        <taxon>Lysobacteraceae</taxon>
        <taxon>Pseudoxanthomonas</taxon>
    </lineage>
</organism>
<comment type="caution">
    <text evidence="1">The sequence shown here is derived from an EMBL/GenBank/DDBJ whole genome shotgun (WGS) entry which is preliminary data.</text>
</comment>
<dbReference type="Gene3D" id="3.40.710.10">
    <property type="entry name" value="DD-peptidase/beta-lactamase superfamily"/>
    <property type="match status" value="1"/>
</dbReference>
<accession>A0ABX0ABW1</accession>
<name>A0ABX0ABW1_9GAMM</name>
<reference evidence="1 2" key="1">
    <citation type="submission" date="2018-07" db="EMBL/GenBank/DDBJ databases">
        <title>Whole genome Sequencing of Pseudoxanthomonas gei KCTC 32298 (T).</title>
        <authorList>
            <person name="Kumar S."/>
            <person name="Bansal K."/>
            <person name="Kaur A."/>
            <person name="Patil P."/>
            <person name="Sharma S."/>
            <person name="Patil P.B."/>
        </authorList>
    </citation>
    <scope>NUCLEOTIDE SEQUENCE [LARGE SCALE GENOMIC DNA]</scope>
    <source>
        <strain evidence="1 2">KCTC 32298</strain>
    </source>
</reference>
<dbReference type="SUPFAM" id="SSF56601">
    <property type="entry name" value="beta-lactamase/transpeptidase-like"/>
    <property type="match status" value="1"/>
</dbReference>
<dbReference type="RefSeq" id="WP_162349634.1">
    <property type="nucleotide sequence ID" value="NZ_QOVG01000005.1"/>
</dbReference>
<dbReference type="Proteomes" id="UP001429354">
    <property type="component" value="Unassembled WGS sequence"/>
</dbReference>
<proteinExistence type="predicted"/>
<gene>
    <name evidence="1" type="ORF">DT603_09455</name>
</gene>